<name>A0ABQ6JBJ0_9ACTN</name>
<organism evidence="1 2">
    <name type="scientific">Angustibacter aerolatus</name>
    <dbReference type="NCBI Taxonomy" id="1162965"/>
    <lineage>
        <taxon>Bacteria</taxon>
        <taxon>Bacillati</taxon>
        <taxon>Actinomycetota</taxon>
        <taxon>Actinomycetes</taxon>
        <taxon>Kineosporiales</taxon>
        <taxon>Kineosporiaceae</taxon>
    </lineage>
</organism>
<comment type="caution">
    <text evidence="1">The sequence shown here is derived from an EMBL/GenBank/DDBJ whole genome shotgun (WGS) entry which is preliminary data.</text>
</comment>
<dbReference type="Proteomes" id="UP001157017">
    <property type="component" value="Unassembled WGS sequence"/>
</dbReference>
<reference evidence="2" key="1">
    <citation type="journal article" date="2019" name="Int. J. Syst. Evol. Microbiol.">
        <title>The Global Catalogue of Microorganisms (GCM) 10K type strain sequencing project: providing services to taxonomists for standard genome sequencing and annotation.</title>
        <authorList>
            <consortium name="The Broad Institute Genomics Platform"/>
            <consortium name="The Broad Institute Genome Sequencing Center for Infectious Disease"/>
            <person name="Wu L."/>
            <person name="Ma J."/>
        </authorList>
    </citation>
    <scope>NUCLEOTIDE SEQUENCE [LARGE SCALE GENOMIC DNA]</scope>
    <source>
        <strain evidence="2">NBRC 108730</strain>
    </source>
</reference>
<dbReference type="EMBL" id="BSUZ01000001">
    <property type="protein sequence ID" value="GMA85541.1"/>
    <property type="molecule type" value="Genomic_DNA"/>
</dbReference>
<keyword evidence="2" id="KW-1185">Reference proteome</keyword>
<evidence type="ECO:0000313" key="2">
    <source>
        <dbReference type="Proteomes" id="UP001157017"/>
    </source>
</evidence>
<evidence type="ECO:0000313" key="1">
    <source>
        <dbReference type="EMBL" id="GMA85541.1"/>
    </source>
</evidence>
<accession>A0ABQ6JBJ0</accession>
<gene>
    <name evidence="1" type="ORF">GCM10025868_07910</name>
</gene>
<protein>
    <submittedName>
        <fullName evidence="1">Uncharacterized protein</fullName>
    </submittedName>
</protein>
<proteinExistence type="predicted"/>
<sequence>MPDTSDLPDVTIAPFDLVAHAAEAAALQTDALRTVAEVTGTGWPQSEGATYERHAAREGFRALAARRGDEARRVRVRHHGAGRLVVGHLGAAGARGGRGGGAAGRRVRGGAGSWWRLSGTVAGWAGGCCRRCATGWGCRACC</sequence>